<protein>
    <recommendedName>
        <fullName evidence="4">Lipoprotein with Yx(FWY)xxD motif</fullName>
    </recommendedName>
</protein>
<dbReference type="EMBL" id="BAAAHP010000005">
    <property type="protein sequence ID" value="GAA0919769.1"/>
    <property type="molecule type" value="Genomic_DNA"/>
</dbReference>
<comment type="caution">
    <text evidence="2">The sequence shown here is derived from an EMBL/GenBank/DDBJ whole genome shotgun (WGS) entry which is preliminary data.</text>
</comment>
<organism evidence="2 3">
    <name type="scientific">Pseudonocardia zijingensis</name>
    <dbReference type="NCBI Taxonomy" id="153376"/>
    <lineage>
        <taxon>Bacteria</taxon>
        <taxon>Bacillati</taxon>
        <taxon>Actinomycetota</taxon>
        <taxon>Actinomycetes</taxon>
        <taxon>Pseudonocardiales</taxon>
        <taxon>Pseudonocardiaceae</taxon>
        <taxon>Pseudonocardia</taxon>
    </lineage>
</organism>
<feature type="signal peptide" evidence="1">
    <location>
        <begin position="1"/>
        <end position="25"/>
    </location>
</feature>
<evidence type="ECO:0000313" key="2">
    <source>
        <dbReference type="EMBL" id="GAA0919769.1"/>
    </source>
</evidence>
<name>A0ABN1NZC7_9PSEU</name>
<accession>A0ABN1NZC7</accession>
<dbReference type="RefSeq" id="WP_343937801.1">
    <property type="nucleotide sequence ID" value="NZ_BAAAHP010000005.1"/>
</dbReference>
<gene>
    <name evidence="2" type="ORF">GCM10009559_01980</name>
</gene>
<dbReference type="PANTHER" id="PTHR39335">
    <property type="entry name" value="BLL4220 PROTEIN"/>
    <property type="match status" value="1"/>
</dbReference>
<sequence length="160" mass="16255">MSRTTALVALTAAAIALSACSTVEAPAPAVPRAAPVTELQRPPGTIVSANSTARLGTVVVDGLGFTLYRFDGDSARPSTATCEGPCTETWEPVPAADPITAEGVDDEAVGTVERPDGQAQLTIGGWPVYRHAGEEPGATDGHGVEGKWFAVTPDGDKAAA</sequence>
<dbReference type="PROSITE" id="PS51257">
    <property type="entry name" value="PROKAR_LIPOPROTEIN"/>
    <property type="match status" value="1"/>
</dbReference>
<keyword evidence="1" id="KW-0732">Signal</keyword>
<evidence type="ECO:0000256" key="1">
    <source>
        <dbReference type="SAM" id="SignalP"/>
    </source>
</evidence>
<keyword evidence="3" id="KW-1185">Reference proteome</keyword>
<feature type="chain" id="PRO_5046967131" description="Lipoprotein with Yx(FWY)xxD motif" evidence="1">
    <location>
        <begin position="26"/>
        <end position="160"/>
    </location>
</feature>
<evidence type="ECO:0000313" key="3">
    <source>
        <dbReference type="Proteomes" id="UP001499967"/>
    </source>
</evidence>
<dbReference type="Proteomes" id="UP001499967">
    <property type="component" value="Unassembled WGS sequence"/>
</dbReference>
<evidence type="ECO:0008006" key="4">
    <source>
        <dbReference type="Google" id="ProtNLM"/>
    </source>
</evidence>
<dbReference type="PANTHER" id="PTHR39335:SF1">
    <property type="entry name" value="BLL4220 PROTEIN"/>
    <property type="match status" value="1"/>
</dbReference>
<proteinExistence type="predicted"/>
<dbReference type="Pfam" id="PF03640">
    <property type="entry name" value="Lipoprotein_15"/>
    <property type="match status" value="2"/>
</dbReference>
<dbReference type="InterPro" id="IPR005297">
    <property type="entry name" value="Lipoprotein_repeat"/>
</dbReference>
<reference evidence="2 3" key="1">
    <citation type="journal article" date="2019" name="Int. J. Syst. Evol. Microbiol.">
        <title>The Global Catalogue of Microorganisms (GCM) 10K type strain sequencing project: providing services to taxonomists for standard genome sequencing and annotation.</title>
        <authorList>
            <consortium name="The Broad Institute Genomics Platform"/>
            <consortium name="The Broad Institute Genome Sequencing Center for Infectious Disease"/>
            <person name="Wu L."/>
            <person name="Ma J."/>
        </authorList>
    </citation>
    <scope>NUCLEOTIDE SEQUENCE [LARGE SCALE GENOMIC DNA]</scope>
    <source>
        <strain evidence="2 3">JCM 11117</strain>
    </source>
</reference>